<keyword evidence="1" id="KW-0812">Transmembrane</keyword>
<name>A0A830E3U3_9CREN</name>
<organism evidence="3 4">
    <name type="scientific">Vulcanisaeta souniana JCM 11219</name>
    <dbReference type="NCBI Taxonomy" id="1293586"/>
    <lineage>
        <taxon>Archaea</taxon>
        <taxon>Thermoproteota</taxon>
        <taxon>Thermoprotei</taxon>
        <taxon>Thermoproteales</taxon>
        <taxon>Thermoproteaceae</taxon>
        <taxon>Vulcanisaeta</taxon>
    </lineage>
</organism>
<feature type="transmembrane region" description="Helical" evidence="1">
    <location>
        <begin position="62"/>
        <end position="92"/>
    </location>
</feature>
<evidence type="ECO:0000313" key="2">
    <source>
        <dbReference type="EMBL" id="BDR92066.1"/>
    </source>
</evidence>
<dbReference type="EMBL" id="BMNM01000001">
    <property type="protein sequence ID" value="GGI68151.1"/>
    <property type="molecule type" value="Genomic_DNA"/>
</dbReference>
<dbReference type="PANTHER" id="PTHR35804">
    <property type="entry name" value="LYSINE EXPORTER LYSO"/>
    <property type="match status" value="1"/>
</dbReference>
<sequence>MLNIANIIGDLFLVVFPITMIIGYMLRARVRQLGIGNYLQYVVMVLVFTMALWAGNIVASNYVFYIILYSIIYALFSIVTSLALTIPISLILGTRHVKEIHTGNNAKINVKLPLVLLIILVIGWLLGYYVRYGPMINYLNYLITFELLTLILVIGLDIGSSINTSLLAQGYLGIVIAIVSLLGSSISGLVLHYLVKIPLTASLGISMGMGWYSLTGPLLSVRFGPAIGTLAFLANFLREQLTYLLVPSMVIIGFRDIALISIGGATSMDDTLPIYRLYMGETSGFIAFVSGFVITIILPELLPYVITIK</sequence>
<keyword evidence="1" id="KW-1133">Transmembrane helix</keyword>
<dbReference type="Proteomes" id="UP001060771">
    <property type="component" value="Chromosome"/>
</dbReference>
<feature type="transmembrane region" description="Helical" evidence="1">
    <location>
        <begin position="6"/>
        <end position="26"/>
    </location>
</feature>
<feature type="transmembrane region" description="Helical" evidence="1">
    <location>
        <begin position="171"/>
        <end position="194"/>
    </location>
</feature>
<dbReference type="PANTHER" id="PTHR35804:SF1">
    <property type="entry name" value="LYSINE EXPORTER LYSO"/>
    <property type="match status" value="1"/>
</dbReference>
<reference evidence="2" key="4">
    <citation type="journal article" date="2023" name="Microbiol. Resour. Announc.">
        <title>Complete Genome Sequence of Vulcanisaeta souniana Strain IC-059, a Hyperthermophilic Archaeon Isolated from Hot Spring Water in Japan.</title>
        <authorList>
            <person name="Kato S."/>
            <person name="Itoh T."/>
            <person name="Wu L."/>
            <person name="Ma J."/>
            <person name="Ohkuma M."/>
        </authorList>
    </citation>
    <scope>NUCLEOTIDE SEQUENCE</scope>
    <source>
        <strain evidence="2">JCM 11219</strain>
    </source>
</reference>
<dbReference type="RefSeq" id="WP_188602285.1">
    <property type="nucleotide sequence ID" value="NZ_AP026830.1"/>
</dbReference>
<dbReference type="AlphaFoldDB" id="A0A830E3U3"/>
<evidence type="ECO:0008006" key="6">
    <source>
        <dbReference type="Google" id="ProtNLM"/>
    </source>
</evidence>
<dbReference type="EMBL" id="AP026830">
    <property type="protein sequence ID" value="BDR92066.1"/>
    <property type="molecule type" value="Genomic_DNA"/>
</dbReference>
<reference evidence="3" key="2">
    <citation type="submission" date="2020-09" db="EMBL/GenBank/DDBJ databases">
        <authorList>
            <person name="Sun Q."/>
            <person name="Ohkuma M."/>
        </authorList>
    </citation>
    <scope>NUCLEOTIDE SEQUENCE</scope>
    <source>
        <strain evidence="3">JCM 11219</strain>
    </source>
</reference>
<dbReference type="Pfam" id="PF03956">
    <property type="entry name" value="Lys_export"/>
    <property type="match status" value="1"/>
</dbReference>
<dbReference type="OrthoDB" id="21422at2157"/>
<proteinExistence type="predicted"/>
<dbReference type="GO" id="GO:0015661">
    <property type="term" value="F:L-lysine efflux transmembrane transporter activity"/>
    <property type="evidence" value="ECO:0007669"/>
    <property type="project" value="InterPro"/>
</dbReference>
<keyword evidence="5" id="KW-1185">Reference proteome</keyword>
<reference evidence="3" key="1">
    <citation type="journal article" date="2014" name="Int. J. Syst. Evol. Microbiol.">
        <title>Complete genome sequence of Corynebacterium casei LMG S-19264T (=DSM 44701T), isolated from a smear-ripened cheese.</title>
        <authorList>
            <consortium name="US DOE Joint Genome Institute (JGI-PGF)"/>
            <person name="Walter F."/>
            <person name="Albersmeier A."/>
            <person name="Kalinowski J."/>
            <person name="Ruckert C."/>
        </authorList>
    </citation>
    <scope>NUCLEOTIDE SEQUENCE</scope>
    <source>
        <strain evidence="3">JCM 11219</strain>
    </source>
</reference>
<accession>A0A830E3U3</accession>
<feature type="transmembrane region" description="Helical" evidence="1">
    <location>
        <begin position="138"/>
        <end position="159"/>
    </location>
</feature>
<evidence type="ECO:0000313" key="3">
    <source>
        <dbReference type="EMBL" id="GGI68151.1"/>
    </source>
</evidence>
<dbReference type="GO" id="GO:0005886">
    <property type="term" value="C:plasma membrane"/>
    <property type="evidence" value="ECO:0007669"/>
    <property type="project" value="TreeGrafter"/>
</dbReference>
<feature type="transmembrane region" description="Helical" evidence="1">
    <location>
        <begin position="285"/>
        <end position="306"/>
    </location>
</feature>
<feature type="transmembrane region" description="Helical" evidence="1">
    <location>
        <begin position="244"/>
        <end position="265"/>
    </location>
</feature>
<feature type="transmembrane region" description="Helical" evidence="1">
    <location>
        <begin position="214"/>
        <end position="237"/>
    </location>
</feature>
<dbReference type="Proteomes" id="UP000657075">
    <property type="component" value="Unassembled WGS sequence"/>
</dbReference>
<evidence type="ECO:0000313" key="5">
    <source>
        <dbReference type="Proteomes" id="UP001060771"/>
    </source>
</evidence>
<reference evidence="5" key="3">
    <citation type="submission" date="2022-09" db="EMBL/GenBank/DDBJ databases">
        <title>Complete genome sequence of Vulcanisaeta souniana.</title>
        <authorList>
            <person name="Kato S."/>
            <person name="Itoh T."/>
            <person name="Ohkuma M."/>
        </authorList>
    </citation>
    <scope>NUCLEOTIDE SEQUENCE [LARGE SCALE GENOMIC DNA]</scope>
    <source>
        <strain evidence="5">JCM 11219</strain>
    </source>
</reference>
<dbReference type="GeneID" id="76206705"/>
<evidence type="ECO:0000256" key="1">
    <source>
        <dbReference type="SAM" id="Phobius"/>
    </source>
</evidence>
<protein>
    <recommendedName>
        <fullName evidence="6">Surface protein</fullName>
    </recommendedName>
</protein>
<keyword evidence="1" id="KW-0472">Membrane</keyword>
<dbReference type="InterPro" id="IPR005642">
    <property type="entry name" value="LysO"/>
</dbReference>
<feature type="transmembrane region" description="Helical" evidence="1">
    <location>
        <begin position="38"/>
        <end position="56"/>
    </location>
</feature>
<gene>
    <name evidence="3" type="ORF">GCM10007112_01480</name>
    <name evidence="2" type="ORF">Vsou_11590</name>
</gene>
<feature type="transmembrane region" description="Helical" evidence="1">
    <location>
        <begin position="112"/>
        <end position="132"/>
    </location>
</feature>
<evidence type="ECO:0000313" key="4">
    <source>
        <dbReference type="Proteomes" id="UP000657075"/>
    </source>
</evidence>